<evidence type="ECO:0000256" key="5">
    <source>
        <dbReference type="PROSITE-ProRule" id="PRU01240"/>
    </source>
</evidence>
<evidence type="ECO:0000313" key="7">
    <source>
        <dbReference type="EMBL" id="WRL62217.1"/>
    </source>
</evidence>
<dbReference type="PANTHER" id="PTHR43806:SF11">
    <property type="entry name" value="CEREVISIN-RELATED"/>
    <property type="match status" value="1"/>
</dbReference>
<comment type="similarity">
    <text evidence="1 5">Belongs to the peptidase S8 family.</text>
</comment>
<evidence type="ECO:0000256" key="1">
    <source>
        <dbReference type="ARBA" id="ARBA00011073"/>
    </source>
</evidence>
<gene>
    <name evidence="7" type="ORF">U6N30_19505</name>
</gene>
<feature type="domain" description="Peptidase S8/S53" evidence="6">
    <location>
        <begin position="2"/>
        <end position="130"/>
    </location>
</feature>
<accession>A0ABZ1AUG2</accession>
<evidence type="ECO:0000256" key="2">
    <source>
        <dbReference type="ARBA" id="ARBA00022670"/>
    </source>
</evidence>
<evidence type="ECO:0000256" key="3">
    <source>
        <dbReference type="ARBA" id="ARBA00022801"/>
    </source>
</evidence>
<dbReference type="Gene3D" id="3.40.50.200">
    <property type="entry name" value="Peptidase S8/S53 domain"/>
    <property type="match status" value="1"/>
</dbReference>
<dbReference type="InterPro" id="IPR036852">
    <property type="entry name" value="Peptidase_S8/S53_dom_sf"/>
</dbReference>
<evidence type="ECO:0000259" key="6">
    <source>
        <dbReference type="Pfam" id="PF00082"/>
    </source>
</evidence>
<dbReference type="InterPro" id="IPR000209">
    <property type="entry name" value="Peptidase_S8/S53_dom"/>
</dbReference>
<dbReference type="SUPFAM" id="SSF52743">
    <property type="entry name" value="Subtilisin-like"/>
    <property type="match status" value="1"/>
</dbReference>
<dbReference type="InterPro" id="IPR023828">
    <property type="entry name" value="Peptidase_S8_Ser-AS"/>
</dbReference>
<evidence type="ECO:0000313" key="8">
    <source>
        <dbReference type="Proteomes" id="UP001324287"/>
    </source>
</evidence>
<dbReference type="PANTHER" id="PTHR43806">
    <property type="entry name" value="PEPTIDASE S8"/>
    <property type="match status" value="1"/>
</dbReference>
<dbReference type="PROSITE" id="PS51892">
    <property type="entry name" value="SUBTILASE"/>
    <property type="match status" value="1"/>
</dbReference>
<dbReference type="RefSeq" id="WP_324273572.1">
    <property type="nucleotide sequence ID" value="NZ_CP141261.1"/>
</dbReference>
<evidence type="ECO:0000256" key="4">
    <source>
        <dbReference type="ARBA" id="ARBA00022825"/>
    </source>
</evidence>
<dbReference type="Pfam" id="PF00082">
    <property type="entry name" value="Peptidase_S8"/>
    <property type="match status" value="1"/>
</dbReference>
<keyword evidence="8" id="KW-1185">Reference proteome</keyword>
<keyword evidence="3" id="KW-0378">Hydrolase</keyword>
<keyword evidence="2" id="KW-0645">Protease</keyword>
<dbReference type="EMBL" id="CP141261">
    <property type="protein sequence ID" value="WRL62217.1"/>
    <property type="molecule type" value="Genomic_DNA"/>
</dbReference>
<dbReference type="PROSITE" id="PS00138">
    <property type="entry name" value="SUBTILASE_SER"/>
    <property type="match status" value="1"/>
</dbReference>
<sequence length="154" mass="14722">MVNLSLGGPRSDALNDAVTALVDDGVFVAVAAGNETADACATSPSSAATAVTVAASDSGDSLAPFSNHGTCVDVVAPGVQVTSAWLNGGVKSISGTSMAAPHVAGAAAVYLGSRTAAAPGEVASWIGDQAVGAVVGGESTGTTNLLLNLGVPVE</sequence>
<organism evidence="7 8">
    <name type="scientific">Blastococcus brunescens</name>
    <dbReference type="NCBI Taxonomy" id="1564165"/>
    <lineage>
        <taxon>Bacteria</taxon>
        <taxon>Bacillati</taxon>
        <taxon>Actinomycetota</taxon>
        <taxon>Actinomycetes</taxon>
        <taxon>Geodermatophilales</taxon>
        <taxon>Geodermatophilaceae</taxon>
        <taxon>Blastococcus</taxon>
    </lineage>
</organism>
<proteinExistence type="inferred from homology"/>
<dbReference type="Proteomes" id="UP001324287">
    <property type="component" value="Chromosome"/>
</dbReference>
<keyword evidence="4" id="KW-0720">Serine protease</keyword>
<protein>
    <submittedName>
        <fullName evidence="7">S8 family serine peptidase</fullName>
    </submittedName>
</protein>
<reference evidence="7 8" key="1">
    <citation type="submission" date="2023-12" db="EMBL/GenBank/DDBJ databases">
        <title>Blastococcus brunescens sp. nov., an actonobacterium isolated from sandstone collected in sahara desert.</title>
        <authorList>
            <person name="Gtari M."/>
            <person name="Ghodhbane F."/>
        </authorList>
    </citation>
    <scope>NUCLEOTIDE SEQUENCE [LARGE SCALE GENOMIC DNA]</scope>
    <source>
        <strain evidence="7 8">BMG 8361</strain>
    </source>
</reference>
<comment type="caution">
    <text evidence="5">Lacks conserved residue(s) required for the propagation of feature annotation.</text>
</comment>
<dbReference type="InterPro" id="IPR050131">
    <property type="entry name" value="Peptidase_S8_subtilisin-like"/>
</dbReference>
<name>A0ABZ1AUG2_9ACTN</name>